<protein>
    <submittedName>
        <fullName evidence="1">Uncharacterized protein</fullName>
    </submittedName>
</protein>
<dbReference type="OrthoDB" id="8441783at2"/>
<sequence length="367" mass="41158">MSRKNGPSLYHMTDKNIFDALQHKKVTLNALNDHLLERGIFLSDETGKSEITEYVASLPHDYHHYQFIAGLIENSNRKEPSTNTVLDVQLKNGDIKSYCDEVVKTRKGSGEVLKISQSGDSTTVTVTYTDVDFSKTEIRQRTTKHAVIEIENNNGALSIRRPANNRAAEIVDQFTNELKKSVKEEVPERIISLEAIVQAEARSYFFDKLIKLIDGFKLVDVKQVNVKFSESDDGEDSDEDDDNGVLLGHIQKAVLNGDGVLQSAEFNQLHGSGFYITKITWVSVDTLPGGDKVEFSAEFGNPDICSDYKYKVCSIYGYKKLDEYNVTGRSPSAIEKKVLLKKLEAASFLAYEKVVNKYGQNDSDEDD</sequence>
<dbReference type="AlphaFoldDB" id="A0A2K9LJ69"/>
<accession>A0A2K9LJ69</accession>
<evidence type="ECO:0000313" key="1">
    <source>
        <dbReference type="EMBL" id="AUM12290.1"/>
    </source>
</evidence>
<dbReference type="EMBL" id="CP022684">
    <property type="protein sequence ID" value="AUM12290.1"/>
    <property type="molecule type" value="Genomic_DNA"/>
</dbReference>
<dbReference type="RefSeq" id="WP_101893626.1">
    <property type="nucleotide sequence ID" value="NZ_CP022684.1"/>
</dbReference>
<keyword evidence="2" id="KW-1185">Reference proteome</keyword>
<name>A0A2K9LJ69_9GAMM</name>
<proteinExistence type="predicted"/>
<evidence type="ECO:0000313" key="2">
    <source>
        <dbReference type="Proteomes" id="UP000235116"/>
    </source>
</evidence>
<reference evidence="2" key="1">
    <citation type="submission" date="2017-08" db="EMBL/GenBank/DDBJ databases">
        <title>Direct submision.</title>
        <authorList>
            <person name="Kim S.-J."/>
            <person name="Rhee S.-K."/>
        </authorList>
    </citation>
    <scope>NUCLEOTIDE SEQUENCE [LARGE SCALE GENOMIC DNA]</scope>
    <source>
        <strain evidence="2">GI5</strain>
    </source>
</reference>
<dbReference type="Proteomes" id="UP000235116">
    <property type="component" value="Chromosome"/>
</dbReference>
<dbReference type="KEGG" id="kak:Kalk_07630"/>
<organism evidence="1 2">
    <name type="scientific">Ketobacter alkanivorans</name>
    <dbReference type="NCBI Taxonomy" id="1917421"/>
    <lineage>
        <taxon>Bacteria</taxon>
        <taxon>Pseudomonadati</taxon>
        <taxon>Pseudomonadota</taxon>
        <taxon>Gammaproteobacteria</taxon>
        <taxon>Pseudomonadales</taxon>
        <taxon>Ketobacteraceae</taxon>
        <taxon>Ketobacter</taxon>
    </lineage>
</organism>
<gene>
    <name evidence="1" type="ORF">Kalk_07630</name>
</gene>